<dbReference type="GO" id="GO:0008783">
    <property type="term" value="F:agmatinase activity"/>
    <property type="evidence" value="ECO:0007669"/>
    <property type="project" value="TreeGrafter"/>
</dbReference>
<sequence length="246" mass="28119">MSENYILDFNGDYEDYPNFTHFNCSQVLGSRLICSDEAQEKLNQLIAHHGISGVHFLDSGDYHYITKLMCDQIPEPFDLVLFDHHTDMKDAVFGEMLTCGDWVKNCIEENSRLHQVIVAGPSQKAFQQVDFHSQKLKAITEEDFMSHKAMDKLAYYQSDLPLYLSVDKDILTKKDAVTNWNQGQLDISTLQQSLRQVLSHQRLIGADICGMPEECPSLAEQLKAEQINRQSDEKIAQTIQPYLKVS</sequence>
<dbReference type="PANTHER" id="PTHR11358">
    <property type="entry name" value="ARGINASE/AGMATINASE"/>
    <property type="match status" value="1"/>
</dbReference>
<name>A0A1Y4QV44_9ENTE</name>
<reference evidence="3" key="1">
    <citation type="submission" date="2017-04" db="EMBL/GenBank/DDBJ databases">
        <title>Function of individual gut microbiota members based on whole genome sequencing of pure cultures obtained from chicken caecum.</title>
        <authorList>
            <person name="Medvecky M."/>
            <person name="Cejkova D."/>
            <person name="Polansky O."/>
            <person name="Karasova D."/>
            <person name="Kubasova T."/>
            <person name="Cizek A."/>
            <person name="Rychlik I."/>
        </authorList>
    </citation>
    <scope>NUCLEOTIDE SEQUENCE [LARGE SCALE GENOMIC DNA]</scope>
    <source>
        <strain evidence="3">An144</strain>
    </source>
</reference>
<dbReference type="GO" id="GO:0046872">
    <property type="term" value="F:metal ion binding"/>
    <property type="evidence" value="ECO:0007669"/>
    <property type="project" value="InterPro"/>
</dbReference>
<dbReference type="Proteomes" id="UP000196074">
    <property type="component" value="Unassembled WGS sequence"/>
</dbReference>
<dbReference type="PROSITE" id="PS51409">
    <property type="entry name" value="ARGINASE_2"/>
    <property type="match status" value="1"/>
</dbReference>
<dbReference type="InterPro" id="IPR023696">
    <property type="entry name" value="Ureohydrolase_dom_sf"/>
</dbReference>
<dbReference type="AlphaFoldDB" id="A0A1Y4QV44"/>
<organism evidence="2 3">
    <name type="scientific">Enterococcus cecorum</name>
    <dbReference type="NCBI Taxonomy" id="44008"/>
    <lineage>
        <taxon>Bacteria</taxon>
        <taxon>Bacillati</taxon>
        <taxon>Bacillota</taxon>
        <taxon>Bacilli</taxon>
        <taxon>Lactobacillales</taxon>
        <taxon>Enterococcaceae</taxon>
        <taxon>Enterococcus</taxon>
    </lineage>
</organism>
<protein>
    <recommendedName>
        <fullName evidence="4">Arginase</fullName>
    </recommendedName>
</protein>
<comment type="similarity">
    <text evidence="1">Belongs to the arginase family.</text>
</comment>
<gene>
    <name evidence="2" type="ORF">B5E88_10485</name>
</gene>
<dbReference type="GO" id="GO:0033389">
    <property type="term" value="P:putrescine biosynthetic process from arginine, via agmatine"/>
    <property type="evidence" value="ECO:0007669"/>
    <property type="project" value="TreeGrafter"/>
</dbReference>
<dbReference type="EMBL" id="NFLC01000026">
    <property type="protein sequence ID" value="OUQ08960.1"/>
    <property type="molecule type" value="Genomic_DNA"/>
</dbReference>
<dbReference type="InterPro" id="IPR006035">
    <property type="entry name" value="Ureohydrolase"/>
</dbReference>
<evidence type="ECO:0008006" key="4">
    <source>
        <dbReference type="Google" id="ProtNLM"/>
    </source>
</evidence>
<evidence type="ECO:0000256" key="1">
    <source>
        <dbReference type="PROSITE-ProRule" id="PRU00742"/>
    </source>
</evidence>
<dbReference type="PANTHER" id="PTHR11358:SF41">
    <property type="entry name" value="ARGINASE"/>
    <property type="match status" value="1"/>
</dbReference>
<dbReference type="Pfam" id="PF00491">
    <property type="entry name" value="Arginase"/>
    <property type="match status" value="1"/>
</dbReference>
<evidence type="ECO:0000313" key="2">
    <source>
        <dbReference type="EMBL" id="OUQ08960.1"/>
    </source>
</evidence>
<dbReference type="SUPFAM" id="SSF52768">
    <property type="entry name" value="Arginase/deacetylase"/>
    <property type="match status" value="1"/>
</dbReference>
<proteinExistence type="inferred from homology"/>
<dbReference type="Gene3D" id="3.40.800.10">
    <property type="entry name" value="Ureohydrolase domain"/>
    <property type="match status" value="1"/>
</dbReference>
<accession>A0A1Y4QV44</accession>
<comment type="caution">
    <text evidence="2">The sequence shown here is derived from an EMBL/GenBank/DDBJ whole genome shotgun (WGS) entry which is preliminary data.</text>
</comment>
<evidence type="ECO:0000313" key="3">
    <source>
        <dbReference type="Proteomes" id="UP000196074"/>
    </source>
</evidence>
<dbReference type="RefSeq" id="WP_087215924.1">
    <property type="nucleotide sequence ID" value="NZ_CP144502.1"/>
</dbReference>